<dbReference type="EMBL" id="NEVL01000003">
    <property type="protein sequence ID" value="OZI35405.1"/>
    <property type="molecule type" value="Genomic_DNA"/>
</dbReference>
<proteinExistence type="predicted"/>
<dbReference type="PIRSF" id="PIRSF034961">
    <property type="entry name" value="UCP034961_SH3_2"/>
    <property type="match status" value="1"/>
</dbReference>
<dbReference type="RefSeq" id="WP_094826214.1">
    <property type="nucleotide sequence ID" value="NZ_NEVL01000003.1"/>
</dbReference>
<dbReference type="OrthoDB" id="1030757at2"/>
<dbReference type="InterPro" id="IPR014593">
    <property type="entry name" value="UCP034961_SH3_2"/>
</dbReference>
<dbReference type="AlphaFoldDB" id="A0A261SE28"/>
<reference evidence="3 4" key="1">
    <citation type="submission" date="2017-05" db="EMBL/GenBank/DDBJ databases">
        <title>Complete and WGS of Bordetella genogroups.</title>
        <authorList>
            <person name="Spilker T."/>
            <person name="LiPuma J."/>
        </authorList>
    </citation>
    <scope>NUCLEOTIDE SEQUENCE [LARGE SCALE GENOMIC DNA]</scope>
    <source>
        <strain evidence="3 4">AU17610</strain>
    </source>
</reference>
<accession>A0A261SE28</accession>
<dbReference type="InterPro" id="IPR001452">
    <property type="entry name" value="SH3_domain"/>
</dbReference>
<keyword evidence="1" id="KW-0728">SH3 domain</keyword>
<feature type="domain" description="SH3" evidence="2">
    <location>
        <begin position="2"/>
        <end position="59"/>
    </location>
</feature>
<evidence type="ECO:0000259" key="2">
    <source>
        <dbReference type="Pfam" id="PF07653"/>
    </source>
</evidence>
<comment type="caution">
    <text evidence="3">The sequence shown here is derived from an EMBL/GenBank/DDBJ whole genome shotgun (WGS) entry which is preliminary data.</text>
</comment>
<dbReference type="Pfam" id="PF07653">
    <property type="entry name" value="SH3_2"/>
    <property type="match status" value="1"/>
</dbReference>
<gene>
    <name evidence="3" type="ORF">CEG14_09945</name>
</gene>
<name>A0A261SE28_9BORD</name>
<sequence>MYYRVIAPHRSEYPDPIRLRRGEALVVGERYEGPEGWDDWLFCSTASHPGGWVPAQLIEATGPGVGRAMADYSARELDVNEGEALTGERELNGWAWCVRAGGLDAGWVPLANLVRVAAA</sequence>
<dbReference type="Proteomes" id="UP000217005">
    <property type="component" value="Unassembled WGS sequence"/>
</dbReference>
<evidence type="ECO:0000313" key="4">
    <source>
        <dbReference type="Proteomes" id="UP000217005"/>
    </source>
</evidence>
<dbReference type="SUPFAM" id="SSF50044">
    <property type="entry name" value="SH3-domain"/>
    <property type="match status" value="2"/>
</dbReference>
<evidence type="ECO:0000313" key="3">
    <source>
        <dbReference type="EMBL" id="OZI35405.1"/>
    </source>
</evidence>
<organism evidence="3 4">
    <name type="scientific">Bordetella genomosp. 1</name>
    <dbReference type="NCBI Taxonomy" id="1395607"/>
    <lineage>
        <taxon>Bacteria</taxon>
        <taxon>Pseudomonadati</taxon>
        <taxon>Pseudomonadota</taxon>
        <taxon>Betaproteobacteria</taxon>
        <taxon>Burkholderiales</taxon>
        <taxon>Alcaligenaceae</taxon>
        <taxon>Bordetella</taxon>
    </lineage>
</organism>
<protein>
    <submittedName>
        <fullName evidence="3">Ligand-binding protein SH3</fullName>
    </submittedName>
</protein>
<dbReference type="InterPro" id="IPR036028">
    <property type="entry name" value="SH3-like_dom_sf"/>
</dbReference>
<evidence type="ECO:0000256" key="1">
    <source>
        <dbReference type="ARBA" id="ARBA00022443"/>
    </source>
</evidence>